<evidence type="ECO:0000313" key="1">
    <source>
        <dbReference type="EMBL" id="GGC15560.1"/>
    </source>
</evidence>
<gene>
    <name evidence="1" type="ORF">GCM10011386_04220</name>
</gene>
<keyword evidence="2" id="KW-1185">Reference proteome</keyword>
<sequence>MIGKPQLTRIKYRMANMRAGREDFIISRSISFQDKIRKNIEWMVIRFIQALLQAKTIILKQMQGRPRSLLAINQVDPISGIKAATDH</sequence>
<dbReference type="Proteomes" id="UP000597338">
    <property type="component" value="Unassembled WGS sequence"/>
</dbReference>
<proteinExistence type="predicted"/>
<name>A0ABQ1L2S9_9SPHI</name>
<comment type="caution">
    <text evidence="1">The sequence shown here is derived from an EMBL/GenBank/DDBJ whole genome shotgun (WGS) entry which is preliminary data.</text>
</comment>
<reference evidence="2" key="1">
    <citation type="journal article" date="2019" name="Int. J. Syst. Evol. Microbiol.">
        <title>The Global Catalogue of Microorganisms (GCM) 10K type strain sequencing project: providing services to taxonomists for standard genome sequencing and annotation.</title>
        <authorList>
            <consortium name="The Broad Institute Genomics Platform"/>
            <consortium name="The Broad Institute Genome Sequencing Center for Infectious Disease"/>
            <person name="Wu L."/>
            <person name="Ma J."/>
        </authorList>
    </citation>
    <scope>NUCLEOTIDE SEQUENCE [LARGE SCALE GENOMIC DNA]</scope>
    <source>
        <strain evidence="2">CGMCC 1.15342</strain>
    </source>
</reference>
<accession>A0ABQ1L2S9</accession>
<organism evidence="1 2">
    <name type="scientific">Parapedobacter defluvii</name>
    <dbReference type="NCBI Taxonomy" id="2045106"/>
    <lineage>
        <taxon>Bacteria</taxon>
        <taxon>Pseudomonadati</taxon>
        <taxon>Bacteroidota</taxon>
        <taxon>Sphingobacteriia</taxon>
        <taxon>Sphingobacteriales</taxon>
        <taxon>Sphingobacteriaceae</taxon>
        <taxon>Parapedobacter</taxon>
    </lineage>
</organism>
<dbReference type="EMBL" id="BMIK01000001">
    <property type="protein sequence ID" value="GGC15560.1"/>
    <property type="molecule type" value="Genomic_DNA"/>
</dbReference>
<protein>
    <submittedName>
        <fullName evidence="1">Uncharacterized protein</fullName>
    </submittedName>
</protein>
<evidence type="ECO:0000313" key="2">
    <source>
        <dbReference type="Proteomes" id="UP000597338"/>
    </source>
</evidence>